<dbReference type="KEGG" id="aau:AAur_pTC20218"/>
<keyword evidence="6" id="KW-0520">NAD</keyword>
<dbReference type="InterPro" id="IPR036291">
    <property type="entry name" value="NAD(P)-bd_dom_sf"/>
</dbReference>
<dbReference type="PANTHER" id="PTHR43880:SF12">
    <property type="entry name" value="ALCOHOL DEHYDROGENASE CLASS-3"/>
    <property type="match status" value="1"/>
</dbReference>
<dbReference type="AlphaFoldDB" id="A1RDQ5"/>
<sequence length="333" mass="35014">MGLCHSDLHYLKGSLDISLPVVLGHEVAGIVERVGSAVTRIKTGERVVATVTPSCGACRNCISGRPTQCERVDSMRERQRPRLLSPDGSSVESLGGIGAFAEAFLVKEASVAVVGSDLPPQVACLLGCCISTGVGAVIHGAKVGPEDTVAVIGCGGVGIAAIQGARLAGARRIIAIDAVPAKLELARNFGATDTVVSSSDPTETLIQVRSLLPQGVSHAIEAVGRSQTAELAFSLLRPNGTATILGLMPTGSELRIPADALVYGDRHLQGAYMGANRFLSDVDMFTDHYLNNRLDLDAMVTKELPFERINEGFEAMAEASTIRVVLNMTDRQL</sequence>
<dbReference type="GO" id="GO:0051903">
    <property type="term" value="F:S-(hydroxymethyl)glutathione dehydrogenase [NAD(P)+] activity"/>
    <property type="evidence" value="ECO:0007669"/>
    <property type="project" value="TreeGrafter"/>
</dbReference>
<keyword evidence="5" id="KW-0560">Oxidoreductase</keyword>
<dbReference type="GO" id="GO:0008270">
    <property type="term" value="F:zinc ion binding"/>
    <property type="evidence" value="ECO:0007669"/>
    <property type="project" value="InterPro"/>
</dbReference>
<name>A1RDQ5_PAEAT</name>
<dbReference type="Pfam" id="PF00107">
    <property type="entry name" value="ADH_zinc_N"/>
    <property type="match status" value="1"/>
</dbReference>
<evidence type="ECO:0000256" key="2">
    <source>
        <dbReference type="ARBA" id="ARBA00008072"/>
    </source>
</evidence>
<evidence type="ECO:0000256" key="4">
    <source>
        <dbReference type="ARBA" id="ARBA00022833"/>
    </source>
</evidence>
<keyword evidence="3 7" id="KW-0479">Metal-binding</keyword>
<evidence type="ECO:0000256" key="3">
    <source>
        <dbReference type="ARBA" id="ARBA00022723"/>
    </source>
</evidence>
<dbReference type="PANTHER" id="PTHR43880">
    <property type="entry name" value="ALCOHOL DEHYDROGENASE"/>
    <property type="match status" value="1"/>
</dbReference>
<keyword evidence="4 7" id="KW-0862">Zinc</keyword>
<dbReference type="InterPro" id="IPR002328">
    <property type="entry name" value="ADH_Zn_CS"/>
</dbReference>
<evidence type="ECO:0000313" key="10">
    <source>
        <dbReference type="EMBL" id="ABM10826.1"/>
    </source>
</evidence>
<evidence type="ECO:0000256" key="1">
    <source>
        <dbReference type="ARBA" id="ARBA00001947"/>
    </source>
</evidence>
<protein>
    <submittedName>
        <fullName evidence="10">Alcohol dehydrogenase</fullName>
    </submittedName>
</protein>
<dbReference type="EMBL" id="CP000476">
    <property type="protein sequence ID" value="ABM10826.1"/>
    <property type="molecule type" value="Genomic_DNA"/>
</dbReference>
<evidence type="ECO:0000259" key="9">
    <source>
        <dbReference type="Pfam" id="PF08240"/>
    </source>
</evidence>
<keyword evidence="10" id="KW-0614">Plasmid</keyword>
<dbReference type="FunFam" id="3.40.50.720:FF:000003">
    <property type="entry name" value="S-(hydroxymethyl)glutathione dehydrogenase"/>
    <property type="match status" value="1"/>
</dbReference>
<dbReference type="HOGENOM" id="CLU_026673_14_1_11"/>
<comment type="cofactor">
    <cofactor evidence="1 7">
        <name>Zn(2+)</name>
        <dbReference type="ChEBI" id="CHEBI:29105"/>
    </cofactor>
</comment>
<reference evidence="10 11" key="1">
    <citation type="journal article" date="2006" name="PLoS Genet.">
        <title>Secrets of soil survival revealed by the genome sequence of Arthrobacter aurescens TC1.</title>
        <authorList>
            <person name="Mongodin E.F."/>
            <person name="Shapir N."/>
            <person name="Daugherty S.C."/>
            <person name="DeBoy R.T."/>
            <person name="Emerson J.B."/>
            <person name="Shvartzbeyn A."/>
            <person name="Radune D."/>
            <person name="Vamathevan J."/>
            <person name="Riggs F."/>
            <person name="Grinberg V."/>
            <person name="Khouri H."/>
            <person name="Wackett L.P."/>
            <person name="Nelson K.E."/>
            <person name="Sadowsky M.J."/>
        </authorList>
    </citation>
    <scope>NUCLEOTIDE SEQUENCE [LARGE SCALE GENOMIC DNA]</scope>
    <source>
        <strain evidence="10 11">TC1</strain>
    </source>
</reference>
<dbReference type="GO" id="GO:0046294">
    <property type="term" value="P:formaldehyde catabolic process"/>
    <property type="evidence" value="ECO:0007669"/>
    <property type="project" value="TreeGrafter"/>
</dbReference>
<dbReference type="InterPro" id="IPR013154">
    <property type="entry name" value="ADH-like_N"/>
</dbReference>
<dbReference type="Gene3D" id="3.40.50.720">
    <property type="entry name" value="NAD(P)-binding Rossmann-like Domain"/>
    <property type="match status" value="1"/>
</dbReference>
<dbReference type="SUPFAM" id="SSF51735">
    <property type="entry name" value="NAD(P)-binding Rossmann-fold domains"/>
    <property type="match status" value="1"/>
</dbReference>
<gene>
    <name evidence="10" type="ordered locus">AAur_pTC20218</name>
</gene>
<dbReference type="eggNOG" id="COG1062">
    <property type="taxonomic scope" value="Bacteria"/>
</dbReference>
<evidence type="ECO:0000313" key="11">
    <source>
        <dbReference type="Proteomes" id="UP000000637"/>
    </source>
</evidence>
<comment type="similarity">
    <text evidence="2 7">Belongs to the zinc-containing alcohol dehydrogenase family.</text>
</comment>
<evidence type="ECO:0000259" key="8">
    <source>
        <dbReference type="Pfam" id="PF00107"/>
    </source>
</evidence>
<dbReference type="InterPro" id="IPR013149">
    <property type="entry name" value="ADH-like_C"/>
</dbReference>
<evidence type="ECO:0000256" key="7">
    <source>
        <dbReference type="RuleBase" id="RU361277"/>
    </source>
</evidence>
<proteinExistence type="inferred from homology"/>
<evidence type="ECO:0000256" key="6">
    <source>
        <dbReference type="ARBA" id="ARBA00023027"/>
    </source>
</evidence>
<dbReference type="PROSITE" id="PS00059">
    <property type="entry name" value="ADH_ZINC"/>
    <property type="match status" value="1"/>
</dbReference>
<feature type="domain" description="Alcohol dehydrogenase-like N-terminal" evidence="9">
    <location>
        <begin position="2"/>
        <end position="112"/>
    </location>
</feature>
<dbReference type="Pfam" id="PF08240">
    <property type="entry name" value="ADH_N"/>
    <property type="match status" value="1"/>
</dbReference>
<keyword evidence="11" id="KW-1185">Reference proteome</keyword>
<geneLocation type="plasmid" evidence="10 11">
    <name>pTC2</name>
</geneLocation>
<dbReference type="Gene3D" id="3.90.180.10">
    <property type="entry name" value="Medium-chain alcohol dehydrogenases, catalytic domain"/>
    <property type="match status" value="1"/>
</dbReference>
<accession>A1RDQ5</accession>
<dbReference type="SUPFAM" id="SSF50129">
    <property type="entry name" value="GroES-like"/>
    <property type="match status" value="2"/>
</dbReference>
<dbReference type="GO" id="GO:0005829">
    <property type="term" value="C:cytosol"/>
    <property type="evidence" value="ECO:0007669"/>
    <property type="project" value="TreeGrafter"/>
</dbReference>
<dbReference type="InterPro" id="IPR011032">
    <property type="entry name" value="GroES-like_sf"/>
</dbReference>
<organism evidence="10 11">
    <name type="scientific">Paenarthrobacter aurescens (strain TC1)</name>
    <dbReference type="NCBI Taxonomy" id="290340"/>
    <lineage>
        <taxon>Bacteria</taxon>
        <taxon>Bacillati</taxon>
        <taxon>Actinomycetota</taxon>
        <taxon>Actinomycetes</taxon>
        <taxon>Micrococcales</taxon>
        <taxon>Micrococcaceae</taxon>
        <taxon>Paenarthrobacter</taxon>
    </lineage>
</organism>
<dbReference type="Proteomes" id="UP000000637">
    <property type="component" value="Plasmid pTC2"/>
</dbReference>
<evidence type="ECO:0000256" key="5">
    <source>
        <dbReference type="ARBA" id="ARBA00023002"/>
    </source>
</evidence>
<feature type="domain" description="Alcohol dehydrogenase-like C-terminal" evidence="8">
    <location>
        <begin position="156"/>
        <end position="282"/>
    </location>
</feature>